<keyword evidence="1" id="KW-0560">Oxidoreductase</keyword>
<dbReference type="GO" id="GO:0070967">
    <property type="term" value="F:coenzyme F420 binding"/>
    <property type="evidence" value="ECO:0007669"/>
    <property type="project" value="TreeGrafter"/>
</dbReference>
<dbReference type="PANTHER" id="PTHR35176">
    <property type="entry name" value="HEME OXYGENASE HI_0854-RELATED"/>
    <property type="match status" value="1"/>
</dbReference>
<evidence type="ECO:0000256" key="1">
    <source>
        <dbReference type="ARBA" id="ARBA00023002"/>
    </source>
</evidence>
<sequence length="137" mass="15607">MRKLTPALRDFLAAPRFGVLATIAPDGTPRQSVMWYEFLDEETILMNTAEGRAKLHDLQRDPRASLCVADGYRYVTVIGRVQLVEDQERAQADIARLAIRYVGEQEANAWIPQFRAQRRVTLLLRIERILAHGFAGN</sequence>
<dbReference type="GO" id="GO:0016627">
    <property type="term" value="F:oxidoreductase activity, acting on the CH-CH group of donors"/>
    <property type="evidence" value="ECO:0007669"/>
    <property type="project" value="TreeGrafter"/>
</dbReference>
<dbReference type="NCBIfam" id="TIGR03618">
    <property type="entry name" value="Rv1155_F420"/>
    <property type="match status" value="1"/>
</dbReference>
<accession>A0A7C1WZB1</accession>
<dbReference type="EMBL" id="DSJL01000001">
    <property type="protein sequence ID" value="HEF64240.1"/>
    <property type="molecule type" value="Genomic_DNA"/>
</dbReference>
<dbReference type="InterPro" id="IPR011576">
    <property type="entry name" value="Pyridox_Oxase_N"/>
</dbReference>
<dbReference type="AlphaFoldDB" id="A0A7C1WZB1"/>
<organism evidence="3">
    <name type="scientific">Thermomicrobium roseum</name>
    <dbReference type="NCBI Taxonomy" id="500"/>
    <lineage>
        <taxon>Bacteria</taxon>
        <taxon>Pseudomonadati</taxon>
        <taxon>Thermomicrobiota</taxon>
        <taxon>Thermomicrobia</taxon>
        <taxon>Thermomicrobiales</taxon>
        <taxon>Thermomicrobiaceae</taxon>
        <taxon>Thermomicrobium</taxon>
    </lineage>
</organism>
<dbReference type="Gene3D" id="2.30.110.10">
    <property type="entry name" value="Electron Transport, Fmn-binding Protein, Chain A"/>
    <property type="match status" value="1"/>
</dbReference>
<protein>
    <submittedName>
        <fullName evidence="3">PPOX class F420-dependent oxidoreductase</fullName>
    </submittedName>
</protein>
<dbReference type="InterPro" id="IPR052019">
    <property type="entry name" value="F420H2_bilvrd_red/Heme_oxyg"/>
</dbReference>
<name>A0A7C1WZB1_THERO</name>
<feature type="domain" description="Pyridoxamine 5'-phosphate oxidase N-terminal" evidence="2">
    <location>
        <begin position="4"/>
        <end position="115"/>
    </location>
</feature>
<reference evidence="3" key="1">
    <citation type="journal article" date="2020" name="mSystems">
        <title>Genome- and Community-Level Interaction Insights into Carbon Utilization and Element Cycling Functions of Hydrothermarchaeota in Hydrothermal Sediment.</title>
        <authorList>
            <person name="Zhou Z."/>
            <person name="Liu Y."/>
            <person name="Xu W."/>
            <person name="Pan J."/>
            <person name="Luo Z.H."/>
            <person name="Li M."/>
        </authorList>
    </citation>
    <scope>NUCLEOTIDE SEQUENCE [LARGE SCALE GENOMIC DNA]</scope>
    <source>
        <strain evidence="3">SpSt-222</strain>
    </source>
</reference>
<dbReference type="InterPro" id="IPR012349">
    <property type="entry name" value="Split_barrel_FMN-bd"/>
</dbReference>
<dbReference type="PANTHER" id="PTHR35176:SF6">
    <property type="entry name" value="HEME OXYGENASE HI_0854-RELATED"/>
    <property type="match status" value="1"/>
</dbReference>
<dbReference type="InterPro" id="IPR019920">
    <property type="entry name" value="F420-binding_dom_put"/>
</dbReference>
<evidence type="ECO:0000313" key="3">
    <source>
        <dbReference type="EMBL" id="HEF64240.1"/>
    </source>
</evidence>
<gene>
    <name evidence="3" type="ORF">ENP47_01300</name>
</gene>
<evidence type="ECO:0000259" key="2">
    <source>
        <dbReference type="Pfam" id="PF01243"/>
    </source>
</evidence>
<comment type="caution">
    <text evidence="3">The sequence shown here is derived from an EMBL/GenBank/DDBJ whole genome shotgun (WGS) entry which is preliminary data.</text>
</comment>
<proteinExistence type="predicted"/>
<dbReference type="GO" id="GO:0005829">
    <property type="term" value="C:cytosol"/>
    <property type="evidence" value="ECO:0007669"/>
    <property type="project" value="TreeGrafter"/>
</dbReference>
<dbReference type="Pfam" id="PF01243">
    <property type="entry name" value="PNPOx_N"/>
    <property type="match status" value="1"/>
</dbReference>
<dbReference type="SUPFAM" id="SSF50475">
    <property type="entry name" value="FMN-binding split barrel"/>
    <property type="match status" value="1"/>
</dbReference>